<dbReference type="Proteomes" id="UP000095282">
    <property type="component" value="Unplaced"/>
</dbReference>
<sequence>MPFWKSIISRFFRKPTEKPFPFNRLPDVARIIIIRKMDGVEQVKLALSSKRMGQYMRIAMIRNYDYCQIKIEKDDFTIDLKHSVLPTKNEISIMGFQETTNLIGKDLKPGLNEDSSVAENAVTVLKRLQAAFPCKETGVIFIDNTPAVIKHVLDALGDLVYVSLGSTNPETEAVDLVMDSCKKGREIALDVPEMPLDYSHPNAFKFNIIYYYDARWVRLEHLFSMGEIRSVHFEKNNLKCEDLNALLKYWTTSDERMTRVLKFPITEEANIQERSLFEGLIFLKTVIGGKHVRLLANKRKQFTIYVSWTDKYFKIWTYSPNDSPPVGNEAPLDREYRILEILKIKRIWKMIWRTKRIGRTLEMRLDN</sequence>
<dbReference type="PANTHER" id="PTHR21503">
    <property type="entry name" value="F-BOX-CONTAINING HYPOTHETICAL PROTEIN C.ELEGANS"/>
    <property type="match status" value="1"/>
</dbReference>
<proteinExistence type="predicted"/>
<dbReference type="PANTHER" id="PTHR21503:SF8">
    <property type="entry name" value="F-BOX ASSOCIATED DOMAIN-CONTAINING PROTEIN-RELATED"/>
    <property type="match status" value="1"/>
</dbReference>
<evidence type="ECO:0000313" key="1">
    <source>
        <dbReference type="Proteomes" id="UP000095282"/>
    </source>
</evidence>
<evidence type="ECO:0000313" key="2">
    <source>
        <dbReference type="WBParaSite" id="Csp11.Scaffold492.g2109.t2"/>
    </source>
</evidence>
<dbReference type="WBParaSite" id="Csp11.Scaffold492.g2109.t2">
    <property type="protein sequence ID" value="Csp11.Scaffold492.g2109.t2"/>
    <property type="gene ID" value="Csp11.Scaffold492.g2109"/>
</dbReference>
<protein>
    <submittedName>
        <fullName evidence="2">FBA_2 domain-containing protein</fullName>
    </submittedName>
</protein>
<name>A0A1I7T3P2_9PELO</name>
<organism evidence="1 2">
    <name type="scientific">Caenorhabditis tropicalis</name>
    <dbReference type="NCBI Taxonomy" id="1561998"/>
    <lineage>
        <taxon>Eukaryota</taxon>
        <taxon>Metazoa</taxon>
        <taxon>Ecdysozoa</taxon>
        <taxon>Nematoda</taxon>
        <taxon>Chromadorea</taxon>
        <taxon>Rhabditida</taxon>
        <taxon>Rhabditina</taxon>
        <taxon>Rhabditomorpha</taxon>
        <taxon>Rhabditoidea</taxon>
        <taxon>Rhabditidae</taxon>
        <taxon>Peloderinae</taxon>
        <taxon>Caenorhabditis</taxon>
    </lineage>
</organism>
<dbReference type="AlphaFoldDB" id="A0A1I7T3P2"/>
<keyword evidence="1" id="KW-1185">Reference proteome</keyword>
<reference evidence="2" key="1">
    <citation type="submission" date="2016-11" db="UniProtKB">
        <authorList>
            <consortium name="WormBaseParasite"/>
        </authorList>
    </citation>
    <scope>IDENTIFICATION</scope>
</reference>
<accession>A0A1I7T3P2</accession>